<evidence type="ECO:0000313" key="2">
    <source>
        <dbReference type="Proteomes" id="UP000197269"/>
    </source>
</evidence>
<dbReference type="EMBL" id="MXPU01000006">
    <property type="protein sequence ID" value="OWO94806.1"/>
    <property type="molecule type" value="Genomic_DNA"/>
</dbReference>
<dbReference type="Proteomes" id="UP000197269">
    <property type="component" value="Unassembled WGS sequence"/>
</dbReference>
<comment type="caution">
    <text evidence="1">The sequence shown here is derived from an EMBL/GenBank/DDBJ whole genome shotgun (WGS) entry which is preliminary data.</text>
</comment>
<gene>
    <name evidence="1" type="ORF">B5E41_10275</name>
</gene>
<sequence>MIAYSAIDEGTMLYGDVAIKTMFDDAGDLADLVPANIADLSLDSNTNSLIYQDLSQIAVQYAGQLAAEKSIDAALGLGVVHSDSNIISVDLTPGEWSNGQTQTPVAPTIVGARNAVIDAIMSVVGTPTPLESNQEGFTALFGSAGTNLIAGIAEIKASAMSGVTLDGTDSALTYSGTAGGALLIGSPNGNTTFVGGIGTNIMVGQASDTFNVAVGNNIILEQNAGTATLDSSTVSDVAGSTNWNMIEGNLDIAENFLFKSAELAPLTIVYGANGSDSFDFEAGTDKSVGVFLLQMNDINQTNFLSLDPEKINAYLDAHLMDPNNSGYGGHFDNKIVIINPTATDILKYNGEVINDPSKYVSMTDAGQLHYAAHDPNITTNIRRVDPNNYLKMVGDANASTGIKAIFTDAIEKDNFTDQYYGLESAGNDVALSAYNPSYDPDTEDAMAPLTRLTLSALTAEDDASDYDAESWDNKTGTVTTHYIVADGDLSLIGFNVGDFGINLANNTTQMEEQRHNELFAVSEWSTADVGTANGMPTIRGIEPASLGASFESSDQTWDSPYNIVGDSSLLTNYGPTLAASDFMRAA</sequence>
<accession>A0A246DWY9</accession>
<name>A0A246DWY9_9HYPH</name>
<evidence type="ECO:0000313" key="1">
    <source>
        <dbReference type="EMBL" id="OWO94806.1"/>
    </source>
</evidence>
<proteinExistence type="predicted"/>
<reference evidence="1 2" key="1">
    <citation type="submission" date="2017-03" db="EMBL/GenBank/DDBJ databases">
        <title>Genome of strain Rhizobium sp. CNPSo 668.</title>
        <authorList>
            <person name="Ribeiro R."/>
        </authorList>
    </citation>
    <scope>NUCLEOTIDE SEQUENCE [LARGE SCALE GENOMIC DNA]</scope>
    <source>
        <strain evidence="1 2">CNPSo 668</strain>
    </source>
</reference>
<organism evidence="1 2">
    <name type="scientific">Rhizobium esperanzae</name>
    <dbReference type="NCBI Taxonomy" id="1967781"/>
    <lineage>
        <taxon>Bacteria</taxon>
        <taxon>Pseudomonadati</taxon>
        <taxon>Pseudomonadota</taxon>
        <taxon>Alphaproteobacteria</taxon>
        <taxon>Hyphomicrobiales</taxon>
        <taxon>Rhizobiaceae</taxon>
        <taxon>Rhizobium/Agrobacterium group</taxon>
        <taxon>Rhizobium</taxon>
    </lineage>
</organism>
<protein>
    <submittedName>
        <fullName evidence="1">Uncharacterized protein</fullName>
    </submittedName>
</protein>
<dbReference type="AlphaFoldDB" id="A0A246DWY9"/>